<dbReference type="STRING" id="645134.A0A0L0HER4"/>
<dbReference type="SUPFAM" id="SSF54160">
    <property type="entry name" value="Chromo domain-like"/>
    <property type="match status" value="1"/>
</dbReference>
<dbReference type="RefSeq" id="XP_016607519.1">
    <property type="nucleotide sequence ID" value="XM_016753927.1"/>
</dbReference>
<dbReference type="Gene3D" id="2.40.50.40">
    <property type="match status" value="1"/>
</dbReference>
<dbReference type="Proteomes" id="UP000053201">
    <property type="component" value="Unassembled WGS sequence"/>
</dbReference>
<dbReference type="VEuPathDB" id="FungiDB:SPPG_05714"/>
<keyword evidence="6" id="KW-1185">Reference proteome</keyword>
<dbReference type="GO" id="GO:0005634">
    <property type="term" value="C:nucleus"/>
    <property type="evidence" value="ECO:0007669"/>
    <property type="project" value="UniProtKB-SubCell"/>
</dbReference>
<accession>A0A0L0HER4</accession>
<feature type="domain" description="Chromo" evidence="4">
    <location>
        <begin position="67"/>
        <end position="130"/>
    </location>
</feature>
<dbReference type="InterPro" id="IPR023779">
    <property type="entry name" value="Chromodomain_CS"/>
</dbReference>
<feature type="region of interest" description="Disordered" evidence="3">
    <location>
        <begin position="158"/>
        <end position="206"/>
    </location>
</feature>
<sequence length="512" mass="56743">MGVAAPQLIYWWRYRSLPFPHWLGPPQVVRGTLKSNAPIAILRTGSFGRGNPIGGVGHAIRASRVRFGLTRDLSKTSSSLHRRGKRQFRIRWSGYPPHEDTWEPEEALTEASEALEEYWRSRAPTSALVEDSLVVSLAGDAPEDTAYTSDHQCFAVYPDDSSRDNHALSPERKPVSRGLPHQSRTPHQASRSRLRTSELSKSAGDNLKRAPLLAPPLFSSSTTNKLLPLHTHSASQTLSIDTETKAFVSNTMTTNIRGQQGVSILSTLEEGYPWSEVSDAFAAKNSIERLGAAMATWVKVWIHELYKDPNKTLEHYRGEDWVVDGASKPYAMSQPLTMHIAEPYSRASDGGQAAVGIITDAKKIGKRLQDVPCAAWLDAGVPQHAAGNPKMARFTLWPDCEAHDFVDIAIEATRAVLLKLANAAETTEEQLHPKHWEHAYYHFRAVNLKRATETFTALYVTRANGSRTPGAPAPEATDQIWFCANVMGCTTIIWTINEDSLEADDDYPVASW</sequence>
<dbReference type="AlphaFoldDB" id="A0A0L0HER4"/>
<organism evidence="5 6">
    <name type="scientific">Spizellomyces punctatus (strain DAOM BR117)</name>
    <dbReference type="NCBI Taxonomy" id="645134"/>
    <lineage>
        <taxon>Eukaryota</taxon>
        <taxon>Fungi</taxon>
        <taxon>Fungi incertae sedis</taxon>
        <taxon>Chytridiomycota</taxon>
        <taxon>Chytridiomycota incertae sedis</taxon>
        <taxon>Chytridiomycetes</taxon>
        <taxon>Spizellomycetales</taxon>
        <taxon>Spizellomycetaceae</taxon>
        <taxon>Spizellomyces</taxon>
    </lineage>
</organism>
<protein>
    <recommendedName>
        <fullName evidence="4">Chromo domain-containing protein</fullName>
    </recommendedName>
</protein>
<dbReference type="PROSITE" id="PS50013">
    <property type="entry name" value="CHROMO_2"/>
    <property type="match status" value="1"/>
</dbReference>
<dbReference type="Pfam" id="PF00385">
    <property type="entry name" value="Chromo"/>
    <property type="match status" value="1"/>
</dbReference>
<dbReference type="SMART" id="SM00298">
    <property type="entry name" value="CHROMO"/>
    <property type="match status" value="1"/>
</dbReference>
<evidence type="ECO:0000313" key="6">
    <source>
        <dbReference type="Proteomes" id="UP000053201"/>
    </source>
</evidence>
<feature type="compositionally biased region" description="Polar residues" evidence="3">
    <location>
        <begin position="182"/>
        <end position="191"/>
    </location>
</feature>
<gene>
    <name evidence="5" type="ORF">SPPG_05714</name>
</gene>
<feature type="compositionally biased region" description="Basic and acidic residues" evidence="3">
    <location>
        <begin position="160"/>
        <end position="174"/>
    </location>
</feature>
<evidence type="ECO:0000256" key="1">
    <source>
        <dbReference type="ARBA" id="ARBA00004123"/>
    </source>
</evidence>
<name>A0A0L0HER4_SPIPD</name>
<dbReference type="CDD" id="cd00024">
    <property type="entry name" value="CD_CSD"/>
    <property type="match status" value="1"/>
</dbReference>
<proteinExistence type="predicted"/>
<evidence type="ECO:0000256" key="3">
    <source>
        <dbReference type="SAM" id="MobiDB-lite"/>
    </source>
</evidence>
<dbReference type="InterPro" id="IPR016197">
    <property type="entry name" value="Chromo-like_dom_sf"/>
</dbReference>
<evidence type="ECO:0000259" key="4">
    <source>
        <dbReference type="PROSITE" id="PS50013"/>
    </source>
</evidence>
<keyword evidence="2" id="KW-0539">Nucleus</keyword>
<dbReference type="EMBL" id="KQ257458">
    <property type="protein sequence ID" value="KNC99479.1"/>
    <property type="molecule type" value="Genomic_DNA"/>
</dbReference>
<evidence type="ECO:0000256" key="2">
    <source>
        <dbReference type="ARBA" id="ARBA00023242"/>
    </source>
</evidence>
<dbReference type="PROSITE" id="PS00598">
    <property type="entry name" value="CHROMO_1"/>
    <property type="match status" value="1"/>
</dbReference>
<comment type="subcellular location">
    <subcellularLocation>
        <location evidence="1">Nucleus</location>
    </subcellularLocation>
</comment>
<dbReference type="InterPro" id="IPR023780">
    <property type="entry name" value="Chromo_domain"/>
</dbReference>
<dbReference type="InParanoid" id="A0A0L0HER4"/>
<dbReference type="GeneID" id="27689073"/>
<dbReference type="InterPro" id="IPR000953">
    <property type="entry name" value="Chromo/chromo_shadow_dom"/>
</dbReference>
<evidence type="ECO:0000313" key="5">
    <source>
        <dbReference type="EMBL" id="KNC99479.1"/>
    </source>
</evidence>
<reference evidence="5 6" key="1">
    <citation type="submission" date="2009-08" db="EMBL/GenBank/DDBJ databases">
        <title>The Genome Sequence of Spizellomyces punctatus strain DAOM BR117.</title>
        <authorList>
            <consortium name="The Broad Institute Genome Sequencing Platform"/>
            <person name="Russ C."/>
            <person name="Cuomo C."/>
            <person name="Shea T."/>
            <person name="Young S.K."/>
            <person name="Zeng Q."/>
            <person name="Koehrsen M."/>
            <person name="Haas B."/>
            <person name="Borodovsky M."/>
            <person name="Guigo R."/>
            <person name="Alvarado L."/>
            <person name="Berlin A."/>
            <person name="Bochicchio J."/>
            <person name="Borenstein D."/>
            <person name="Chapman S."/>
            <person name="Chen Z."/>
            <person name="Engels R."/>
            <person name="Freedman E."/>
            <person name="Gellesch M."/>
            <person name="Goldberg J."/>
            <person name="Griggs A."/>
            <person name="Gujja S."/>
            <person name="Heiman D."/>
            <person name="Hepburn T."/>
            <person name="Howarth C."/>
            <person name="Jen D."/>
            <person name="Larson L."/>
            <person name="Lewis B."/>
            <person name="Mehta T."/>
            <person name="Park D."/>
            <person name="Pearson M."/>
            <person name="Roberts A."/>
            <person name="Saif S."/>
            <person name="Shenoy N."/>
            <person name="Sisk P."/>
            <person name="Stolte C."/>
            <person name="Sykes S."/>
            <person name="Thomson T."/>
            <person name="Walk T."/>
            <person name="White J."/>
            <person name="Yandava C."/>
            <person name="Burger G."/>
            <person name="Gray M.W."/>
            <person name="Holland P.W.H."/>
            <person name="King N."/>
            <person name="Lang F.B.F."/>
            <person name="Roger A.J."/>
            <person name="Ruiz-Trillo I."/>
            <person name="Lander E."/>
            <person name="Nusbaum C."/>
        </authorList>
    </citation>
    <scope>NUCLEOTIDE SEQUENCE [LARGE SCALE GENOMIC DNA]</scope>
    <source>
        <strain evidence="5 6">DAOM BR117</strain>
    </source>
</reference>
<dbReference type="OrthoDB" id="433924at2759"/>